<evidence type="ECO:0000256" key="5">
    <source>
        <dbReference type="ARBA" id="ARBA00022970"/>
    </source>
</evidence>
<keyword evidence="3" id="KW-1003">Cell membrane</keyword>
<keyword evidence="11" id="KW-1185">Reference proteome</keyword>
<dbReference type="InterPro" id="IPR052157">
    <property type="entry name" value="BCAA_transport_permease"/>
</dbReference>
<evidence type="ECO:0000256" key="7">
    <source>
        <dbReference type="ARBA" id="ARBA00023136"/>
    </source>
</evidence>
<evidence type="ECO:0000256" key="1">
    <source>
        <dbReference type="ARBA" id="ARBA00004651"/>
    </source>
</evidence>
<dbReference type="Proteomes" id="UP000637002">
    <property type="component" value="Unassembled WGS sequence"/>
</dbReference>
<comment type="subcellular location">
    <subcellularLocation>
        <location evidence="1">Cell membrane</location>
        <topology evidence="1">Multi-pass membrane protein</topology>
    </subcellularLocation>
</comment>
<accession>A0A916XB90</accession>
<comment type="similarity">
    <text evidence="8">Belongs to the binding-protein-dependent transport system permease family. LivHM subfamily.</text>
</comment>
<protein>
    <submittedName>
        <fullName evidence="10">Branched-chain amino acid ABC transporter permease</fullName>
    </submittedName>
</protein>
<feature type="transmembrane region" description="Helical" evidence="9">
    <location>
        <begin position="136"/>
        <end position="158"/>
    </location>
</feature>
<name>A0A916XB90_9HYPH</name>
<evidence type="ECO:0000256" key="2">
    <source>
        <dbReference type="ARBA" id="ARBA00022448"/>
    </source>
</evidence>
<organism evidence="10 11">
    <name type="scientific">Chelatococcus reniformis</name>
    <dbReference type="NCBI Taxonomy" id="1494448"/>
    <lineage>
        <taxon>Bacteria</taxon>
        <taxon>Pseudomonadati</taxon>
        <taxon>Pseudomonadota</taxon>
        <taxon>Alphaproteobacteria</taxon>
        <taxon>Hyphomicrobiales</taxon>
        <taxon>Chelatococcaceae</taxon>
        <taxon>Chelatococcus</taxon>
    </lineage>
</organism>
<feature type="transmembrane region" description="Helical" evidence="9">
    <location>
        <begin position="187"/>
        <end position="212"/>
    </location>
</feature>
<dbReference type="GO" id="GO:0022857">
    <property type="term" value="F:transmembrane transporter activity"/>
    <property type="evidence" value="ECO:0007669"/>
    <property type="project" value="InterPro"/>
</dbReference>
<gene>
    <name evidence="10" type="ORF">GCM10010994_17370</name>
</gene>
<keyword evidence="6 9" id="KW-1133">Transmembrane helix</keyword>
<dbReference type="CDD" id="cd06582">
    <property type="entry name" value="TM_PBP1_LivH_like"/>
    <property type="match status" value="1"/>
</dbReference>
<dbReference type="GO" id="GO:0006865">
    <property type="term" value="P:amino acid transport"/>
    <property type="evidence" value="ECO:0007669"/>
    <property type="project" value="UniProtKB-KW"/>
</dbReference>
<sequence>METAGQIVSWIYQYFDNFGFLLLAGVGLILIYSMMGVINMAHGELMMIGAYVAVSAFHAGAPVLVAIVLAGLGAGLAGVIIEQLVIRHFYNQLLSSLVVTWGISLIISQGTLLLLGPSVMNMPTPLGSFSVGPFAFGVYRLVMFAAALVLIGGVWAIFRWTRLGERAQATMENPAMARALGIDTRRVYMLTFGLGAALGGIAGAMFAMTATISPFFGQNYTPMAFITVVVGGGASPILGLAYAGLYLAGVQTITSNVFNEYVGYVSVMAAAFLALLVMPSGISDFLERRRTRATQR</sequence>
<evidence type="ECO:0000256" key="3">
    <source>
        <dbReference type="ARBA" id="ARBA00022475"/>
    </source>
</evidence>
<dbReference type="InterPro" id="IPR001851">
    <property type="entry name" value="ABC_transp_permease"/>
</dbReference>
<reference evidence="10" key="2">
    <citation type="submission" date="2020-09" db="EMBL/GenBank/DDBJ databases">
        <authorList>
            <person name="Sun Q."/>
            <person name="Zhou Y."/>
        </authorList>
    </citation>
    <scope>NUCLEOTIDE SEQUENCE</scope>
    <source>
        <strain evidence="10">CGMCC 1.12919</strain>
    </source>
</reference>
<evidence type="ECO:0000313" key="10">
    <source>
        <dbReference type="EMBL" id="GGC59069.1"/>
    </source>
</evidence>
<reference evidence="10" key="1">
    <citation type="journal article" date="2014" name="Int. J. Syst. Evol. Microbiol.">
        <title>Complete genome sequence of Corynebacterium casei LMG S-19264T (=DSM 44701T), isolated from a smear-ripened cheese.</title>
        <authorList>
            <consortium name="US DOE Joint Genome Institute (JGI-PGF)"/>
            <person name="Walter F."/>
            <person name="Albersmeier A."/>
            <person name="Kalinowski J."/>
            <person name="Ruckert C."/>
        </authorList>
    </citation>
    <scope>NUCLEOTIDE SEQUENCE</scope>
    <source>
        <strain evidence="10">CGMCC 1.12919</strain>
    </source>
</reference>
<dbReference type="GO" id="GO:0005886">
    <property type="term" value="C:plasma membrane"/>
    <property type="evidence" value="ECO:0007669"/>
    <property type="project" value="UniProtKB-SubCell"/>
</dbReference>
<dbReference type="EMBL" id="BMGG01000003">
    <property type="protein sequence ID" value="GGC59069.1"/>
    <property type="molecule type" value="Genomic_DNA"/>
</dbReference>
<dbReference type="Pfam" id="PF02653">
    <property type="entry name" value="BPD_transp_2"/>
    <property type="match status" value="1"/>
</dbReference>
<evidence type="ECO:0000256" key="6">
    <source>
        <dbReference type="ARBA" id="ARBA00022989"/>
    </source>
</evidence>
<feature type="transmembrane region" description="Helical" evidence="9">
    <location>
        <begin position="261"/>
        <end position="282"/>
    </location>
</feature>
<proteinExistence type="inferred from homology"/>
<keyword evidence="2" id="KW-0813">Transport</keyword>
<dbReference type="PANTHER" id="PTHR11795:SF447">
    <property type="entry name" value="ABC TRANSPORTER PERMEASE PROTEIN"/>
    <property type="match status" value="1"/>
</dbReference>
<keyword evidence="5" id="KW-0029">Amino-acid transport</keyword>
<feature type="transmembrane region" description="Helical" evidence="9">
    <location>
        <begin position="48"/>
        <end position="81"/>
    </location>
</feature>
<dbReference type="PANTHER" id="PTHR11795">
    <property type="entry name" value="BRANCHED-CHAIN AMINO ACID TRANSPORT SYSTEM PERMEASE PROTEIN LIVH"/>
    <property type="match status" value="1"/>
</dbReference>
<comment type="caution">
    <text evidence="10">The sequence shown here is derived from an EMBL/GenBank/DDBJ whole genome shotgun (WGS) entry which is preliminary data.</text>
</comment>
<feature type="transmembrane region" description="Helical" evidence="9">
    <location>
        <begin position="20"/>
        <end position="42"/>
    </location>
</feature>
<keyword evidence="7 9" id="KW-0472">Membrane</keyword>
<evidence type="ECO:0000313" key="11">
    <source>
        <dbReference type="Proteomes" id="UP000637002"/>
    </source>
</evidence>
<evidence type="ECO:0000256" key="4">
    <source>
        <dbReference type="ARBA" id="ARBA00022692"/>
    </source>
</evidence>
<evidence type="ECO:0000256" key="9">
    <source>
        <dbReference type="SAM" id="Phobius"/>
    </source>
</evidence>
<dbReference type="AlphaFoldDB" id="A0A916XB90"/>
<keyword evidence="4 9" id="KW-0812">Transmembrane</keyword>
<feature type="transmembrane region" description="Helical" evidence="9">
    <location>
        <begin position="224"/>
        <end position="249"/>
    </location>
</feature>
<evidence type="ECO:0000256" key="8">
    <source>
        <dbReference type="ARBA" id="ARBA00037998"/>
    </source>
</evidence>
<feature type="transmembrane region" description="Helical" evidence="9">
    <location>
        <begin position="93"/>
        <end position="116"/>
    </location>
</feature>
<dbReference type="RefSeq" id="WP_188608776.1">
    <property type="nucleotide sequence ID" value="NZ_BMGG01000003.1"/>
</dbReference>